<evidence type="ECO:0008006" key="8">
    <source>
        <dbReference type="Google" id="ProtNLM"/>
    </source>
</evidence>
<evidence type="ECO:0000313" key="7">
    <source>
        <dbReference type="EMBL" id="VAW62004.1"/>
    </source>
</evidence>
<dbReference type="PANTHER" id="PTHR37481:SF1">
    <property type="entry name" value="LIPOPOLYSACCHARIDE EXPORT SYSTEM PROTEIN LPTC"/>
    <property type="match status" value="1"/>
</dbReference>
<evidence type="ECO:0000256" key="5">
    <source>
        <dbReference type="ARBA" id="ARBA00023136"/>
    </source>
</evidence>
<dbReference type="InterPro" id="IPR026265">
    <property type="entry name" value="LptC"/>
</dbReference>
<accession>A0A3B0Y0H5</accession>
<gene>
    <name evidence="7" type="ORF">MNBD_GAMMA08-2911</name>
</gene>
<keyword evidence="4 6" id="KW-1133">Transmembrane helix</keyword>
<reference evidence="7" key="1">
    <citation type="submission" date="2018-06" db="EMBL/GenBank/DDBJ databases">
        <authorList>
            <person name="Zhirakovskaya E."/>
        </authorList>
    </citation>
    <scope>NUCLEOTIDE SEQUENCE</scope>
</reference>
<dbReference type="GO" id="GO:0005886">
    <property type="term" value="C:plasma membrane"/>
    <property type="evidence" value="ECO:0007669"/>
    <property type="project" value="InterPro"/>
</dbReference>
<evidence type="ECO:0000256" key="2">
    <source>
        <dbReference type="ARBA" id="ARBA00022519"/>
    </source>
</evidence>
<sequence length="185" mass="21276">MRTYITLAIFIVIALGSFWFLQNLNKQTVIDKKIDDHFPDYFMDDFTITNLDKKGQPEYVLHAKKMQHYSDDDKAELIQPFLKFAQNGTFLTLNASRAIYLKQDNLIYLHDNVIIHRAASKTQTELFIYTDYLKINTLARIAETDRAAKIKTPDAELNTIGLILDSIQGTVILQSQVKGTYEATH</sequence>
<dbReference type="GO" id="GO:0030288">
    <property type="term" value="C:outer membrane-bounded periplasmic space"/>
    <property type="evidence" value="ECO:0007669"/>
    <property type="project" value="TreeGrafter"/>
</dbReference>
<dbReference type="GO" id="GO:0017089">
    <property type="term" value="F:glycolipid transfer activity"/>
    <property type="evidence" value="ECO:0007669"/>
    <property type="project" value="TreeGrafter"/>
</dbReference>
<keyword evidence="3 6" id="KW-0812">Transmembrane</keyword>
<proteinExistence type="predicted"/>
<keyword evidence="5 6" id="KW-0472">Membrane</keyword>
<dbReference type="PANTHER" id="PTHR37481">
    <property type="entry name" value="LIPOPOLYSACCHARIDE EXPORT SYSTEM PROTEIN LPTC"/>
    <property type="match status" value="1"/>
</dbReference>
<dbReference type="Gene3D" id="2.60.450.10">
    <property type="entry name" value="Lipopolysaccharide (LPS) transport protein A like domain"/>
    <property type="match status" value="1"/>
</dbReference>
<dbReference type="InterPro" id="IPR010664">
    <property type="entry name" value="LipoPS_assembly_LptC-rel"/>
</dbReference>
<evidence type="ECO:0000256" key="3">
    <source>
        <dbReference type="ARBA" id="ARBA00022692"/>
    </source>
</evidence>
<evidence type="ECO:0000256" key="4">
    <source>
        <dbReference type="ARBA" id="ARBA00022989"/>
    </source>
</evidence>
<feature type="transmembrane region" description="Helical" evidence="6">
    <location>
        <begin position="6"/>
        <end position="24"/>
    </location>
</feature>
<name>A0A3B0Y0H5_9ZZZZ</name>
<dbReference type="AlphaFoldDB" id="A0A3B0Y0H5"/>
<keyword evidence="1" id="KW-1003">Cell membrane</keyword>
<dbReference type="InterPro" id="IPR052363">
    <property type="entry name" value="LPS_export_LptC"/>
</dbReference>
<protein>
    <recommendedName>
        <fullName evidence="8">Lipopolysaccharide export system protein LptC</fullName>
    </recommendedName>
</protein>
<dbReference type="NCBIfam" id="TIGR04409">
    <property type="entry name" value="LptC_YrbK"/>
    <property type="match status" value="1"/>
</dbReference>
<dbReference type="GO" id="GO:0015221">
    <property type="term" value="F:lipopolysaccharide transmembrane transporter activity"/>
    <property type="evidence" value="ECO:0007669"/>
    <property type="project" value="InterPro"/>
</dbReference>
<evidence type="ECO:0000256" key="6">
    <source>
        <dbReference type="SAM" id="Phobius"/>
    </source>
</evidence>
<evidence type="ECO:0000256" key="1">
    <source>
        <dbReference type="ARBA" id="ARBA00022475"/>
    </source>
</evidence>
<keyword evidence="2" id="KW-0997">Cell inner membrane</keyword>
<organism evidence="7">
    <name type="scientific">hydrothermal vent metagenome</name>
    <dbReference type="NCBI Taxonomy" id="652676"/>
    <lineage>
        <taxon>unclassified sequences</taxon>
        <taxon>metagenomes</taxon>
        <taxon>ecological metagenomes</taxon>
    </lineage>
</organism>
<dbReference type="EMBL" id="UOFH01000203">
    <property type="protein sequence ID" value="VAW62004.1"/>
    <property type="molecule type" value="Genomic_DNA"/>
</dbReference>
<dbReference type="Pfam" id="PF06835">
    <property type="entry name" value="LptC"/>
    <property type="match status" value="1"/>
</dbReference>